<keyword evidence="1" id="KW-0472">Membrane</keyword>
<gene>
    <name evidence="2" type="ORF">DI564_09810</name>
</gene>
<feature type="transmembrane region" description="Helical" evidence="1">
    <location>
        <begin position="21"/>
        <end position="41"/>
    </location>
</feature>
<evidence type="ECO:0000256" key="1">
    <source>
        <dbReference type="SAM" id="Phobius"/>
    </source>
</evidence>
<comment type="caution">
    <text evidence="2">The sequence shown here is derived from an EMBL/GenBank/DDBJ whole genome shotgun (WGS) entry which is preliminary data.</text>
</comment>
<protein>
    <submittedName>
        <fullName evidence="2">Uncharacterized protein</fullName>
    </submittedName>
</protein>
<keyword evidence="1" id="KW-1133">Transmembrane helix</keyword>
<evidence type="ECO:0000313" key="2">
    <source>
        <dbReference type="EMBL" id="PZQ14788.1"/>
    </source>
</evidence>
<dbReference type="EMBL" id="QFPO01000007">
    <property type="protein sequence ID" value="PZQ14788.1"/>
    <property type="molecule type" value="Genomic_DNA"/>
</dbReference>
<feature type="transmembrane region" description="Helical" evidence="1">
    <location>
        <begin position="47"/>
        <end position="69"/>
    </location>
</feature>
<keyword evidence="1" id="KW-0812">Transmembrane</keyword>
<organism evidence="2 3">
    <name type="scientific">Rhodanobacter denitrificans</name>
    <dbReference type="NCBI Taxonomy" id="666685"/>
    <lineage>
        <taxon>Bacteria</taxon>
        <taxon>Pseudomonadati</taxon>
        <taxon>Pseudomonadota</taxon>
        <taxon>Gammaproteobacteria</taxon>
        <taxon>Lysobacterales</taxon>
        <taxon>Rhodanobacteraceae</taxon>
        <taxon>Rhodanobacter</taxon>
    </lineage>
</organism>
<dbReference type="AlphaFoldDB" id="A0A2W5KH64"/>
<proteinExistence type="predicted"/>
<evidence type="ECO:0000313" key="3">
    <source>
        <dbReference type="Proteomes" id="UP000249046"/>
    </source>
</evidence>
<dbReference type="Proteomes" id="UP000249046">
    <property type="component" value="Unassembled WGS sequence"/>
</dbReference>
<accession>A0A2W5KH64</accession>
<name>A0A2W5KH64_9GAMM</name>
<reference evidence="2 3" key="1">
    <citation type="submission" date="2017-08" db="EMBL/GenBank/DDBJ databases">
        <title>Infants hospitalized years apart are colonized by the same room-sourced microbial strains.</title>
        <authorList>
            <person name="Brooks B."/>
            <person name="Olm M.R."/>
            <person name="Firek B.A."/>
            <person name="Baker R."/>
            <person name="Thomas B.C."/>
            <person name="Morowitz M.J."/>
            <person name="Banfield J.F."/>
        </authorList>
    </citation>
    <scope>NUCLEOTIDE SEQUENCE [LARGE SCALE GENOMIC DNA]</scope>
    <source>
        <strain evidence="2">S2_005_003_R2_42</strain>
    </source>
</reference>
<sequence length="79" mass="8531">MAALVKTSIAAARINQGSAAFLWPVFVGVLGLAFVVESWFSRRASSFGLLTGLLFVLFGVVLGVVQYVWRKRSRPDSAA</sequence>